<protein>
    <submittedName>
        <fullName evidence="2">Uncharacterized protein</fullName>
    </submittedName>
</protein>
<reference evidence="2 3" key="1">
    <citation type="submission" date="2023-08" db="EMBL/GenBank/DDBJ databases">
        <title>A Necator americanus chromosomal reference genome.</title>
        <authorList>
            <person name="Ilik V."/>
            <person name="Petrzelkova K.J."/>
            <person name="Pardy F."/>
            <person name="Fuh T."/>
            <person name="Niatou-Singa F.S."/>
            <person name="Gouil Q."/>
            <person name="Baker L."/>
            <person name="Ritchie M.E."/>
            <person name="Jex A.R."/>
            <person name="Gazzola D."/>
            <person name="Li H."/>
            <person name="Toshio Fujiwara R."/>
            <person name="Zhan B."/>
            <person name="Aroian R.V."/>
            <person name="Pafco B."/>
            <person name="Schwarz E.M."/>
        </authorList>
    </citation>
    <scope>NUCLEOTIDE SEQUENCE [LARGE SCALE GENOMIC DNA]</scope>
    <source>
        <strain evidence="2 3">Aroian</strain>
        <tissue evidence="2">Whole animal</tissue>
    </source>
</reference>
<keyword evidence="1" id="KW-0472">Membrane</keyword>
<evidence type="ECO:0000313" key="2">
    <source>
        <dbReference type="EMBL" id="KAK6726273.1"/>
    </source>
</evidence>
<keyword evidence="1" id="KW-0812">Transmembrane</keyword>
<name>A0ABR1BME1_NECAM</name>
<organism evidence="2 3">
    <name type="scientific">Necator americanus</name>
    <name type="common">Human hookworm</name>
    <dbReference type="NCBI Taxonomy" id="51031"/>
    <lineage>
        <taxon>Eukaryota</taxon>
        <taxon>Metazoa</taxon>
        <taxon>Ecdysozoa</taxon>
        <taxon>Nematoda</taxon>
        <taxon>Chromadorea</taxon>
        <taxon>Rhabditida</taxon>
        <taxon>Rhabditina</taxon>
        <taxon>Rhabditomorpha</taxon>
        <taxon>Strongyloidea</taxon>
        <taxon>Ancylostomatidae</taxon>
        <taxon>Bunostominae</taxon>
        <taxon>Necator</taxon>
    </lineage>
</organism>
<evidence type="ECO:0000256" key="1">
    <source>
        <dbReference type="SAM" id="Phobius"/>
    </source>
</evidence>
<keyword evidence="3" id="KW-1185">Reference proteome</keyword>
<keyword evidence="1" id="KW-1133">Transmembrane helix</keyword>
<dbReference type="Proteomes" id="UP001303046">
    <property type="component" value="Unassembled WGS sequence"/>
</dbReference>
<comment type="caution">
    <text evidence="2">The sequence shown here is derived from an EMBL/GenBank/DDBJ whole genome shotgun (WGS) entry which is preliminary data.</text>
</comment>
<feature type="transmembrane region" description="Helical" evidence="1">
    <location>
        <begin position="279"/>
        <end position="303"/>
    </location>
</feature>
<evidence type="ECO:0000313" key="3">
    <source>
        <dbReference type="Proteomes" id="UP001303046"/>
    </source>
</evidence>
<sequence>MFDYDQHGMERSKDGCLEMRNLCNVQVDEQTTTQCEQNVIAAWVDTREGGCYTCLVRHIDDMTLIVMNQVMMDGIGEGEFYTFILRKSREKMLCLNWLIGIVERALIEVRSFNMLSTLYRTQLQPMSYECVDNCEQMWVSSRHPARDEQPIELVENRLRFFAHILRKPADRLFNVFDEFVELKLKKASAPIGSLLAKLPWLKRKFVTERQRANYKVVNRLTDVWCRWPYFLGQICYQCVGSEEMKRLVLLRWVKRVPALTDQSGMNFDRRATCFERRSYSMGVLMCFSGFAALNSMMSAAMMWNEHKLP</sequence>
<accession>A0ABR1BME1</accession>
<gene>
    <name evidence="2" type="primary">Necator_chrI.g659</name>
    <name evidence="2" type="ORF">RB195_004537</name>
</gene>
<dbReference type="EMBL" id="JAVFWL010000001">
    <property type="protein sequence ID" value="KAK6726273.1"/>
    <property type="molecule type" value="Genomic_DNA"/>
</dbReference>
<proteinExistence type="predicted"/>